<evidence type="ECO:0000256" key="4">
    <source>
        <dbReference type="ARBA" id="ARBA00022989"/>
    </source>
</evidence>
<feature type="transmembrane region" description="Helical" evidence="6">
    <location>
        <begin position="83"/>
        <end position="103"/>
    </location>
</feature>
<evidence type="ECO:0000256" key="5">
    <source>
        <dbReference type="ARBA" id="ARBA00023136"/>
    </source>
</evidence>
<organism evidence="7 8">
    <name type="scientific">Yeosuana aromativorans</name>
    <dbReference type="NCBI Taxonomy" id="288019"/>
    <lineage>
        <taxon>Bacteria</taxon>
        <taxon>Pseudomonadati</taxon>
        <taxon>Bacteroidota</taxon>
        <taxon>Flavobacteriia</taxon>
        <taxon>Flavobacteriales</taxon>
        <taxon>Flavobacteriaceae</taxon>
        <taxon>Yeosuana</taxon>
    </lineage>
</organism>
<dbReference type="Proteomes" id="UP000612329">
    <property type="component" value="Unassembled WGS sequence"/>
</dbReference>
<keyword evidence="3 6" id="KW-0812">Transmembrane</keyword>
<reference evidence="7" key="2">
    <citation type="submission" date="2020-09" db="EMBL/GenBank/DDBJ databases">
        <authorList>
            <person name="Sun Q."/>
            <person name="Ohkuma M."/>
        </authorList>
    </citation>
    <scope>NUCLEOTIDE SEQUENCE</scope>
    <source>
        <strain evidence="7">JCM 12862</strain>
    </source>
</reference>
<keyword evidence="8" id="KW-1185">Reference proteome</keyword>
<evidence type="ECO:0000256" key="3">
    <source>
        <dbReference type="ARBA" id="ARBA00022692"/>
    </source>
</evidence>
<evidence type="ECO:0000256" key="6">
    <source>
        <dbReference type="SAM" id="Phobius"/>
    </source>
</evidence>
<keyword evidence="4 6" id="KW-1133">Transmembrane helix</keyword>
<feature type="transmembrane region" description="Helical" evidence="6">
    <location>
        <begin position="20"/>
        <end position="39"/>
    </location>
</feature>
<accession>A0A8J3FHX3</accession>
<gene>
    <name evidence="7" type="ORF">GCM10007962_16430</name>
</gene>
<sequence>MKYIGFNKLTTSNNMNKTILITATFLGFTGIILGAFAAHGLKELIPLEFVKTFETGVRYQMYHALFLLFVGSTSYVSVKSKKLIFYFTVVGWLFFSGSIYGLATNMLTTFDFKTIGFITPIGGLCFILAWGILFVNFIKMNGNN</sequence>
<evidence type="ECO:0000313" key="7">
    <source>
        <dbReference type="EMBL" id="GGK22916.1"/>
    </source>
</evidence>
<reference evidence="7" key="1">
    <citation type="journal article" date="2014" name="Int. J. Syst. Evol. Microbiol.">
        <title>Complete genome sequence of Corynebacterium casei LMG S-19264T (=DSM 44701T), isolated from a smear-ripened cheese.</title>
        <authorList>
            <consortium name="US DOE Joint Genome Institute (JGI-PGF)"/>
            <person name="Walter F."/>
            <person name="Albersmeier A."/>
            <person name="Kalinowski J."/>
            <person name="Ruckert C."/>
        </authorList>
    </citation>
    <scope>NUCLEOTIDE SEQUENCE</scope>
    <source>
        <strain evidence="7">JCM 12862</strain>
    </source>
</reference>
<dbReference type="AlphaFoldDB" id="A0A8J3FHX3"/>
<dbReference type="InterPro" id="IPR006696">
    <property type="entry name" value="DUF423"/>
</dbReference>
<dbReference type="GO" id="GO:0005886">
    <property type="term" value="C:plasma membrane"/>
    <property type="evidence" value="ECO:0007669"/>
    <property type="project" value="TreeGrafter"/>
</dbReference>
<proteinExistence type="inferred from homology"/>
<dbReference type="PANTHER" id="PTHR43461:SF1">
    <property type="entry name" value="TRANSMEMBRANE PROTEIN 256"/>
    <property type="match status" value="1"/>
</dbReference>
<evidence type="ECO:0000256" key="2">
    <source>
        <dbReference type="ARBA" id="ARBA00009694"/>
    </source>
</evidence>
<comment type="similarity">
    <text evidence="2">Belongs to the UPF0382 family.</text>
</comment>
<feature type="transmembrane region" description="Helical" evidence="6">
    <location>
        <begin position="115"/>
        <end position="138"/>
    </location>
</feature>
<comment type="caution">
    <text evidence="7">The sequence shown here is derived from an EMBL/GenBank/DDBJ whole genome shotgun (WGS) entry which is preliminary data.</text>
</comment>
<name>A0A8J3FHX3_9FLAO</name>
<dbReference type="PANTHER" id="PTHR43461">
    <property type="entry name" value="TRANSMEMBRANE PROTEIN 256"/>
    <property type="match status" value="1"/>
</dbReference>
<comment type="subcellular location">
    <subcellularLocation>
        <location evidence="1">Membrane</location>
        <topology evidence="1">Multi-pass membrane protein</topology>
    </subcellularLocation>
</comment>
<dbReference type="EMBL" id="BMNR01000003">
    <property type="protein sequence ID" value="GGK22916.1"/>
    <property type="molecule type" value="Genomic_DNA"/>
</dbReference>
<evidence type="ECO:0000256" key="1">
    <source>
        <dbReference type="ARBA" id="ARBA00004141"/>
    </source>
</evidence>
<evidence type="ECO:0000313" key="8">
    <source>
        <dbReference type="Proteomes" id="UP000612329"/>
    </source>
</evidence>
<dbReference type="Pfam" id="PF04241">
    <property type="entry name" value="DUF423"/>
    <property type="match status" value="1"/>
</dbReference>
<protein>
    <submittedName>
        <fullName evidence="7">Membrane protein</fullName>
    </submittedName>
</protein>
<keyword evidence="5 6" id="KW-0472">Membrane</keyword>
<feature type="transmembrane region" description="Helical" evidence="6">
    <location>
        <begin position="59"/>
        <end position="76"/>
    </location>
</feature>